<dbReference type="Pfam" id="PF01234">
    <property type="entry name" value="NNMT_PNMT_TEMT"/>
    <property type="match status" value="1"/>
</dbReference>
<dbReference type="Proteomes" id="UP000548476">
    <property type="component" value="Unassembled WGS sequence"/>
</dbReference>
<dbReference type="PANTHER" id="PTHR10867">
    <property type="entry name" value="NNMT/PNMT/TEMT FAMILY MEMBER"/>
    <property type="match status" value="1"/>
</dbReference>
<protein>
    <recommendedName>
        <fullName evidence="6">NNMT/PNMT/TEMT family protein</fullName>
    </recommendedName>
</protein>
<dbReference type="RefSeq" id="WP_203686589.1">
    <property type="nucleotide sequence ID" value="NZ_BONT01000063.1"/>
</dbReference>
<dbReference type="GO" id="GO:0008168">
    <property type="term" value="F:methyltransferase activity"/>
    <property type="evidence" value="ECO:0007669"/>
    <property type="project" value="UniProtKB-KW"/>
</dbReference>
<dbReference type="Gene3D" id="3.40.50.150">
    <property type="entry name" value="Vaccinia Virus protein VP39"/>
    <property type="match status" value="1"/>
</dbReference>
<organism evidence="4 5">
    <name type="scientific">Phytomonospora endophytica</name>
    <dbReference type="NCBI Taxonomy" id="714109"/>
    <lineage>
        <taxon>Bacteria</taxon>
        <taxon>Bacillati</taxon>
        <taxon>Actinomycetota</taxon>
        <taxon>Actinomycetes</taxon>
        <taxon>Micromonosporales</taxon>
        <taxon>Micromonosporaceae</taxon>
        <taxon>Phytomonospora</taxon>
    </lineage>
</organism>
<keyword evidence="3" id="KW-0949">S-adenosyl-L-methionine</keyword>
<dbReference type="SUPFAM" id="SSF53335">
    <property type="entry name" value="S-adenosyl-L-methionine-dependent methyltransferases"/>
    <property type="match status" value="1"/>
</dbReference>
<evidence type="ECO:0000256" key="1">
    <source>
        <dbReference type="ARBA" id="ARBA00022603"/>
    </source>
</evidence>
<evidence type="ECO:0000313" key="5">
    <source>
        <dbReference type="Proteomes" id="UP000548476"/>
    </source>
</evidence>
<reference evidence="4 5" key="1">
    <citation type="submission" date="2020-08" db="EMBL/GenBank/DDBJ databases">
        <title>Genomic Encyclopedia of Type Strains, Phase IV (KMG-IV): sequencing the most valuable type-strain genomes for metagenomic binning, comparative biology and taxonomic classification.</title>
        <authorList>
            <person name="Goeker M."/>
        </authorList>
    </citation>
    <scope>NUCLEOTIDE SEQUENCE [LARGE SCALE GENOMIC DNA]</scope>
    <source>
        <strain evidence="4 5">YIM 65646</strain>
    </source>
</reference>
<proteinExistence type="predicted"/>
<accession>A0A841FAJ4</accession>
<keyword evidence="2" id="KW-0808">Transferase</keyword>
<evidence type="ECO:0000313" key="4">
    <source>
        <dbReference type="EMBL" id="MBB6032305.1"/>
    </source>
</evidence>
<evidence type="ECO:0008006" key="6">
    <source>
        <dbReference type="Google" id="ProtNLM"/>
    </source>
</evidence>
<dbReference type="GO" id="GO:0032259">
    <property type="term" value="P:methylation"/>
    <property type="evidence" value="ECO:0007669"/>
    <property type="project" value="UniProtKB-KW"/>
</dbReference>
<comment type="caution">
    <text evidence="4">The sequence shown here is derived from an EMBL/GenBank/DDBJ whole genome shotgun (WGS) entry which is preliminary data.</text>
</comment>
<evidence type="ECO:0000256" key="2">
    <source>
        <dbReference type="ARBA" id="ARBA00022679"/>
    </source>
</evidence>
<dbReference type="AlphaFoldDB" id="A0A841FAJ4"/>
<keyword evidence="5" id="KW-1185">Reference proteome</keyword>
<name>A0A841FAJ4_9ACTN</name>
<dbReference type="InterPro" id="IPR029063">
    <property type="entry name" value="SAM-dependent_MTases_sf"/>
</dbReference>
<gene>
    <name evidence="4" type="ORF">HNR73_000147</name>
</gene>
<dbReference type="PANTHER" id="PTHR10867:SF17">
    <property type="entry name" value="NICOTINAMIDE N-METHYLTRANSFERASE"/>
    <property type="match status" value="1"/>
</dbReference>
<keyword evidence="1" id="KW-0489">Methyltransferase</keyword>
<sequence length="267" mass="29977">MTEPALSLSRNDDFVWDTFNAAWYQEHNYGTLRPDDEEILQTVRDFFAAVYAEDRPTRKWHGIDVGPGANLYPSLSMLPFCESIRLHEYSENNVAWLRAEIQGGYGESWDAFWKILTENPAYRSVEDPRAALKKIADVNKDSVFRLDEVKVEGGSLLDLPAEQWDVGTMFFVAESLTGEKAEFEKAVRKFVHSLRPRAPFAAAFMKDSAGYFVDDQRFPAVAITEADVRECLTSLASNVDVRVLGQDASLRDGYGGMIIATGRAGDN</sequence>
<dbReference type="InterPro" id="IPR000940">
    <property type="entry name" value="NNMT_TEMT_trans"/>
</dbReference>
<evidence type="ECO:0000256" key="3">
    <source>
        <dbReference type="ARBA" id="ARBA00022691"/>
    </source>
</evidence>
<dbReference type="EMBL" id="JACHGT010000001">
    <property type="protein sequence ID" value="MBB6032305.1"/>
    <property type="molecule type" value="Genomic_DNA"/>
</dbReference>
<dbReference type="PROSITE" id="PS51681">
    <property type="entry name" value="SAM_MT_NNMT_PNMT_TEMT"/>
    <property type="match status" value="1"/>
</dbReference>